<dbReference type="RefSeq" id="WP_137260867.1">
    <property type="nucleotide sequence ID" value="NZ_SZQL01000003.1"/>
</dbReference>
<feature type="chain" id="PRO_5020276584" description="DUF5723 domain-containing protein" evidence="1">
    <location>
        <begin position="20"/>
        <end position="463"/>
    </location>
</feature>
<dbReference type="AlphaFoldDB" id="A0A4U3L5U4"/>
<dbReference type="PROSITE" id="PS51257">
    <property type="entry name" value="PROKAR_LIPOPROTEIN"/>
    <property type="match status" value="1"/>
</dbReference>
<gene>
    <name evidence="3" type="ORF">FC093_06140</name>
</gene>
<protein>
    <recommendedName>
        <fullName evidence="2">DUF5723 domain-containing protein</fullName>
    </recommendedName>
</protein>
<feature type="domain" description="DUF5723" evidence="2">
    <location>
        <begin position="40"/>
        <end position="430"/>
    </location>
</feature>
<dbReference type="Pfam" id="PF18990">
    <property type="entry name" value="DUF5723"/>
    <property type="match status" value="1"/>
</dbReference>
<name>A0A4U3L5U4_9BACT</name>
<proteinExistence type="predicted"/>
<reference evidence="3 4" key="1">
    <citation type="submission" date="2019-05" db="EMBL/GenBank/DDBJ databases">
        <title>Panacibacter sp. strain 17mud1-8 Genome sequencing and assembly.</title>
        <authorList>
            <person name="Chhetri G."/>
        </authorList>
    </citation>
    <scope>NUCLEOTIDE SEQUENCE [LARGE SCALE GENOMIC DNA]</scope>
    <source>
        <strain evidence="3 4">17mud1-8</strain>
    </source>
</reference>
<evidence type="ECO:0000313" key="3">
    <source>
        <dbReference type="EMBL" id="TKK70322.1"/>
    </source>
</evidence>
<evidence type="ECO:0000313" key="4">
    <source>
        <dbReference type="Proteomes" id="UP000305848"/>
    </source>
</evidence>
<evidence type="ECO:0000256" key="1">
    <source>
        <dbReference type="SAM" id="SignalP"/>
    </source>
</evidence>
<keyword evidence="4" id="KW-1185">Reference proteome</keyword>
<keyword evidence="1" id="KW-0732">Signal</keyword>
<dbReference type="OrthoDB" id="9805336at2"/>
<dbReference type="InterPro" id="IPR043781">
    <property type="entry name" value="DUF5723"/>
</dbReference>
<feature type="signal peptide" evidence="1">
    <location>
        <begin position="1"/>
        <end position="19"/>
    </location>
</feature>
<dbReference type="Proteomes" id="UP000305848">
    <property type="component" value="Unassembled WGS sequence"/>
</dbReference>
<accession>A0A4U3L5U4</accession>
<sequence>MKPMLSLAALLLIITIVQAQSFIGCRSGNYAGVNGVFFNPAYAANSRYHWDFNLVQLNASVYNDAASYKLSSLTKNFNGDEVLNKLYGSSNANALVNVDILGPSLLFSINSKTAFAFTTRYRVFGNLRSIDGTLLQSIKGDDAPASLNITNNNMQVAATGWMEAGVTWANVLYKSDNHFFKGGISLKYLGGISNASISAHNLNAILSQDITKDSYFAGNASGDINLRFAGASPGNLSVNDLTKFNGTGAGIDIGLSYEYRPNSERYKLADGSCKRSENRYKIRASVALLDAGSIHFKSDPKRSGSYTAGITGSDQFNLDALNTDIDNIKAAFDANPALFIPTNANNSSRYKVSLPTTLMTEVDYHFNKGFYINLATHLSLANSNDVYKMNTSNSVILTPRIETPFAGLYVPVQVNNMTGFDAGVGLRIGKLVVGSSNLLTALGDSKMVNAYVGMRLLGSRIKN</sequence>
<comment type="caution">
    <text evidence="3">The sequence shown here is derived from an EMBL/GenBank/DDBJ whole genome shotgun (WGS) entry which is preliminary data.</text>
</comment>
<organism evidence="3 4">
    <name type="scientific">Ilyomonas limi</name>
    <dbReference type="NCBI Taxonomy" id="2575867"/>
    <lineage>
        <taxon>Bacteria</taxon>
        <taxon>Pseudomonadati</taxon>
        <taxon>Bacteroidota</taxon>
        <taxon>Chitinophagia</taxon>
        <taxon>Chitinophagales</taxon>
        <taxon>Chitinophagaceae</taxon>
        <taxon>Ilyomonas</taxon>
    </lineage>
</organism>
<evidence type="ECO:0000259" key="2">
    <source>
        <dbReference type="Pfam" id="PF18990"/>
    </source>
</evidence>
<dbReference type="EMBL" id="SZQL01000003">
    <property type="protein sequence ID" value="TKK70322.1"/>
    <property type="molecule type" value="Genomic_DNA"/>
</dbReference>